<feature type="domain" description="CUE" evidence="7">
    <location>
        <begin position="245"/>
        <end position="287"/>
    </location>
</feature>
<feature type="transmembrane region" description="Helical" evidence="6">
    <location>
        <begin position="49"/>
        <end position="67"/>
    </location>
</feature>
<dbReference type="Proteomes" id="UP000242180">
    <property type="component" value="Unassembled WGS sequence"/>
</dbReference>
<dbReference type="FunCoup" id="A0A1X2HJP2">
    <property type="interactions" value="8"/>
</dbReference>
<keyword evidence="2 6" id="KW-0812">Transmembrane</keyword>
<dbReference type="InterPro" id="IPR035952">
    <property type="entry name" value="Rhomboid-like_sf"/>
</dbReference>
<keyword evidence="9" id="KW-1185">Reference proteome</keyword>
<dbReference type="AlphaFoldDB" id="A0A1X2HJP2"/>
<dbReference type="GO" id="GO:0016020">
    <property type="term" value="C:membrane"/>
    <property type="evidence" value="ECO:0007669"/>
    <property type="project" value="UniProtKB-SubCell"/>
</dbReference>
<comment type="subcellular location">
    <subcellularLocation>
        <location evidence="1">Membrane</location>
        <topology evidence="1">Multi-pass membrane protein</topology>
    </subcellularLocation>
</comment>
<dbReference type="SUPFAM" id="SSF46934">
    <property type="entry name" value="UBA-like"/>
    <property type="match status" value="1"/>
</dbReference>
<evidence type="ECO:0000256" key="5">
    <source>
        <dbReference type="SAM" id="MobiDB-lite"/>
    </source>
</evidence>
<evidence type="ECO:0000256" key="2">
    <source>
        <dbReference type="ARBA" id="ARBA00022692"/>
    </source>
</evidence>
<protein>
    <recommendedName>
        <fullName evidence="7">CUE domain-containing protein</fullName>
    </recommendedName>
</protein>
<accession>A0A1X2HJP2</accession>
<dbReference type="PANTHER" id="PTHR43066">
    <property type="entry name" value="RHOMBOID-RELATED PROTEIN"/>
    <property type="match status" value="1"/>
</dbReference>
<dbReference type="PANTHER" id="PTHR43066:SF21">
    <property type="entry name" value="UBIQUITIN-ASSOCIATED DOMAIN-CONTAINING PROTEIN 2"/>
    <property type="match status" value="1"/>
</dbReference>
<dbReference type="CDD" id="cd14279">
    <property type="entry name" value="CUE"/>
    <property type="match status" value="1"/>
</dbReference>
<feature type="transmembrane region" description="Helical" evidence="6">
    <location>
        <begin position="144"/>
        <end position="174"/>
    </location>
</feature>
<dbReference type="Gene3D" id="1.10.8.10">
    <property type="entry name" value="DNA helicase RuvA subunit, C-terminal domain"/>
    <property type="match status" value="1"/>
</dbReference>
<sequence>MDSAGPSGFRNAPVSKLLVQIVGGCSAAVALLDIRTHLPIYGRWASHPWAFPSFAPAVAGTMLIYRMRVIERRFGSAKYAAFIFVSIVISTLAQTGLLYFLGDRWFLSSGPYALVFAMLYQYYRIVPVITRFPVMGISLSDKIYAYMLAGQLIMSRSLLSAIPCLCGVAVGALYDVNFLGLRQWRFPSVLRRLGSNYLLPLLSSPSPPLAPGSPSTRATPRRVSPSSSRQGLRHRRPPPPPSTPVSEENITMVASMFPNYSRDAISRALANAHNDMNRAAEILLNTPPSN</sequence>
<dbReference type="STRING" id="13706.A0A1X2HJP2"/>
<name>A0A1X2HJP2_SYNRA</name>
<dbReference type="OMA" id="RYRQFWR"/>
<dbReference type="SUPFAM" id="SSF144091">
    <property type="entry name" value="Rhomboid-like"/>
    <property type="match status" value="1"/>
</dbReference>
<dbReference type="Pfam" id="PF02845">
    <property type="entry name" value="CUE"/>
    <property type="match status" value="1"/>
</dbReference>
<organism evidence="8 9">
    <name type="scientific">Syncephalastrum racemosum</name>
    <name type="common">Filamentous fungus</name>
    <dbReference type="NCBI Taxonomy" id="13706"/>
    <lineage>
        <taxon>Eukaryota</taxon>
        <taxon>Fungi</taxon>
        <taxon>Fungi incertae sedis</taxon>
        <taxon>Mucoromycota</taxon>
        <taxon>Mucoromycotina</taxon>
        <taxon>Mucoromycetes</taxon>
        <taxon>Mucorales</taxon>
        <taxon>Syncephalastraceae</taxon>
        <taxon>Syncephalastrum</taxon>
    </lineage>
</organism>
<gene>
    <name evidence="8" type="ORF">BCR43DRAFT_488219</name>
</gene>
<comment type="caution">
    <text evidence="8">The sequence shown here is derived from an EMBL/GenBank/DDBJ whole genome shotgun (WGS) entry which is preliminary data.</text>
</comment>
<feature type="transmembrane region" description="Helical" evidence="6">
    <location>
        <begin position="79"/>
        <end position="99"/>
    </location>
</feature>
<dbReference type="InterPro" id="IPR003892">
    <property type="entry name" value="CUE"/>
</dbReference>
<keyword evidence="3 6" id="KW-1133">Transmembrane helix</keyword>
<dbReference type="InParanoid" id="A0A1X2HJP2"/>
<dbReference type="OrthoDB" id="272778at2759"/>
<dbReference type="InterPro" id="IPR009060">
    <property type="entry name" value="UBA-like_sf"/>
</dbReference>
<evidence type="ECO:0000256" key="3">
    <source>
        <dbReference type="ARBA" id="ARBA00022989"/>
    </source>
</evidence>
<evidence type="ECO:0000313" key="8">
    <source>
        <dbReference type="EMBL" id="ORY98816.1"/>
    </source>
</evidence>
<dbReference type="GO" id="GO:0004252">
    <property type="term" value="F:serine-type endopeptidase activity"/>
    <property type="evidence" value="ECO:0007669"/>
    <property type="project" value="TreeGrafter"/>
</dbReference>
<evidence type="ECO:0000256" key="1">
    <source>
        <dbReference type="ARBA" id="ARBA00004141"/>
    </source>
</evidence>
<dbReference type="GO" id="GO:0043130">
    <property type="term" value="F:ubiquitin binding"/>
    <property type="evidence" value="ECO:0007669"/>
    <property type="project" value="InterPro"/>
</dbReference>
<dbReference type="EMBL" id="MCGN01000003">
    <property type="protein sequence ID" value="ORY98816.1"/>
    <property type="molecule type" value="Genomic_DNA"/>
</dbReference>
<evidence type="ECO:0000256" key="4">
    <source>
        <dbReference type="ARBA" id="ARBA00023136"/>
    </source>
</evidence>
<evidence type="ECO:0000256" key="6">
    <source>
        <dbReference type="SAM" id="Phobius"/>
    </source>
</evidence>
<reference evidence="8 9" key="1">
    <citation type="submission" date="2016-07" db="EMBL/GenBank/DDBJ databases">
        <title>Pervasive Adenine N6-methylation of Active Genes in Fungi.</title>
        <authorList>
            <consortium name="DOE Joint Genome Institute"/>
            <person name="Mondo S.J."/>
            <person name="Dannebaum R.O."/>
            <person name="Kuo R.C."/>
            <person name="Labutti K."/>
            <person name="Haridas S."/>
            <person name="Kuo A."/>
            <person name="Salamov A."/>
            <person name="Ahrendt S.R."/>
            <person name="Lipzen A."/>
            <person name="Sullivan W."/>
            <person name="Andreopoulos W.B."/>
            <person name="Clum A."/>
            <person name="Lindquist E."/>
            <person name="Daum C."/>
            <person name="Ramamoorthy G.K."/>
            <person name="Gryganskyi A."/>
            <person name="Culley D."/>
            <person name="Magnuson J.K."/>
            <person name="James T.Y."/>
            <person name="O'Malley M.A."/>
            <person name="Stajich J.E."/>
            <person name="Spatafora J.W."/>
            <person name="Visel A."/>
            <person name="Grigoriev I.V."/>
        </authorList>
    </citation>
    <scope>NUCLEOTIDE SEQUENCE [LARGE SCALE GENOMIC DNA]</scope>
    <source>
        <strain evidence="8 9">NRRL 2496</strain>
    </source>
</reference>
<keyword evidence="4 6" id="KW-0472">Membrane</keyword>
<feature type="region of interest" description="Disordered" evidence="5">
    <location>
        <begin position="207"/>
        <end position="247"/>
    </location>
</feature>
<proteinExistence type="predicted"/>
<dbReference type="PROSITE" id="PS51140">
    <property type="entry name" value="CUE"/>
    <property type="match status" value="1"/>
</dbReference>
<evidence type="ECO:0000259" key="7">
    <source>
        <dbReference type="PROSITE" id="PS51140"/>
    </source>
</evidence>
<evidence type="ECO:0000313" key="9">
    <source>
        <dbReference type="Proteomes" id="UP000242180"/>
    </source>
</evidence>